<sequence>MQYYNSNARFVIQSYLNSENTIISGFCDALCAMRYLDGTEWKPINSIKDPNQTNTVWQYYRYNLDKKPSLYILFLADRTAYSNGEVFKNDMENLNKILHKTKLFKKRNSLIIGGNEAAYYCPYVTVTDGKSNSDIAFLINDRLNETGITESKESTLSLSKFTALSTPNYTNFVRNAKKVEGANEKKASASESFVTDALFGSIFYHTTESNDFVEATDPEITPSTVHTSKSFEGKSKKSIGGILSSDINSIIKNYDESNTEISDQIISTTKNHKVDEDIPVITTEMPSAIQVSIKVENPKIIHKSKNSFATLSSKVIEESRNSSDIGSLESRSRSLFYPFASTSKTFTLLTLNSEEHNFAREVNNTTSSFQIEKQIFDSGKKQSKIMESSSPLTSNYYSKLSNEVASNSTINNGTVDGNRVKINAEIANSSSKFLGKNVVVNITAPSSSANSATESNVQSVSSSRQRSTQSGFFLPEISEFDNYTSNDIKKKTLGIPNDILFYDNSSTETSSLSTTTTINDKLIFQGDTEVKYSGSDQSKKYLYNYKLSQSLSPLLSSLLISEDDMNNRNTSDVNNSSIISTKHESDESRLLSTISASTVKHNSNSQELQHFSKNPNQTISDNIQKKVLVDYEILDDKFLVSFVESLAHEISTEINKDKPNLLAESTNNTSNSVSHKSEAKLNSGNELENTNISKKPSLPGPHPFKNEVSLTTTTTSRAAMKTVSSESLTSMNVDGSSISDTSLLHSSGSDIFGGLIGNFNKESSTTTKTFTKLKANVDNSISDLDFDLLGNSTSIFFSPNKIIFDDFILNSSSKLSSNTKSHVTATSDGIMFDDILSRINTESSNLGDVISSPSSTMIVFDDSNLNFVSESSTVSDPALSTMNGAKLDDSVSDLKMVSARATTPMSSLTITSDEVMSHHQKFKSINNESSASDHKINDETSTASDFYTIPDQKFLIHTSTPAYLLKFQSTTESSITPSTGLIEKFNNVAKSKTTETPDIAFPIVKPTFNFTLPKILYNVETASYVNRTDENYTYLLVDEVDYDEMQQAKAVSTSSDVTSGFQSYFKFVDYSEDNSYNNLYSFEVTDQPIYSPDEPSLGKLDLQGTKILKGENQSLDESNTTVNEENIFNLNEQVEDLKNLSRIKGHSGSHVTDKVNSLKRIMALPITSENFMVTNRNGNFGQKLVEVISVELENKFSENKDKEVNANTVSQAEMPDFTVEIGQTTPTEMTSRDTDAGVTEAYTITPITSTKTVTEGVILSTEAKVIDYSTVAMMTSPTISRLLDVFDLNLVPEEKAVVVLTNFGKDISETAHKRTVTDPTVIQLTTEEFYHSNANSERDEISFKWDDASDSSPITSTITPEFQEIASLKKMHKKTIYRAPKKLRVENWSQHNSSLLGMPVHELSILTNQKKITQLLDEITVGQTAIPTSPSFEASLSNHGIDNNQKEFVEEIKNVTTDQRF</sequence>
<dbReference type="Proteomes" id="UP000276776">
    <property type="component" value="Unassembled WGS sequence"/>
</dbReference>
<dbReference type="STRING" id="103827.A0A0N5DA38"/>
<dbReference type="WBParaSite" id="TCLT_0001001901-mRNA-1">
    <property type="protein sequence ID" value="TCLT_0001001901-mRNA-1"/>
    <property type="gene ID" value="TCLT_0001001901"/>
</dbReference>
<keyword evidence="3" id="KW-1185">Reference proteome</keyword>
<organism evidence="4">
    <name type="scientific">Thelazia callipaeda</name>
    <name type="common">Oriental eyeworm</name>
    <name type="synonym">Parasitic nematode</name>
    <dbReference type="NCBI Taxonomy" id="103827"/>
    <lineage>
        <taxon>Eukaryota</taxon>
        <taxon>Metazoa</taxon>
        <taxon>Ecdysozoa</taxon>
        <taxon>Nematoda</taxon>
        <taxon>Chromadorea</taxon>
        <taxon>Rhabditida</taxon>
        <taxon>Spirurina</taxon>
        <taxon>Spiruromorpha</taxon>
        <taxon>Thelazioidea</taxon>
        <taxon>Thelaziidae</taxon>
        <taxon>Thelazia</taxon>
    </lineage>
</organism>
<evidence type="ECO:0000313" key="4">
    <source>
        <dbReference type="WBParaSite" id="TCLT_0001001901-mRNA-1"/>
    </source>
</evidence>
<evidence type="ECO:0000313" key="2">
    <source>
        <dbReference type="EMBL" id="VDN07679.1"/>
    </source>
</evidence>
<name>A0A0N5DA38_THECL</name>
<protein>
    <submittedName>
        <fullName evidence="4">VWFA domain-containing protein</fullName>
    </submittedName>
</protein>
<dbReference type="OrthoDB" id="5835314at2759"/>
<feature type="region of interest" description="Disordered" evidence="1">
    <location>
        <begin position="661"/>
        <end position="708"/>
    </location>
</feature>
<evidence type="ECO:0000313" key="3">
    <source>
        <dbReference type="Proteomes" id="UP000276776"/>
    </source>
</evidence>
<proteinExistence type="predicted"/>
<feature type="compositionally biased region" description="Polar residues" evidence="1">
    <location>
        <begin position="663"/>
        <end position="694"/>
    </location>
</feature>
<dbReference type="EMBL" id="UYYF01004943">
    <property type="protein sequence ID" value="VDN07679.1"/>
    <property type="molecule type" value="Genomic_DNA"/>
</dbReference>
<reference evidence="4" key="1">
    <citation type="submission" date="2017-02" db="UniProtKB">
        <authorList>
            <consortium name="WormBaseParasite"/>
        </authorList>
    </citation>
    <scope>IDENTIFICATION</scope>
</reference>
<reference evidence="2 3" key="2">
    <citation type="submission" date="2018-11" db="EMBL/GenBank/DDBJ databases">
        <authorList>
            <consortium name="Pathogen Informatics"/>
        </authorList>
    </citation>
    <scope>NUCLEOTIDE SEQUENCE [LARGE SCALE GENOMIC DNA]</scope>
</reference>
<gene>
    <name evidence="2" type="ORF">TCLT_LOCUS10008</name>
</gene>
<evidence type="ECO:0000256" key="1">
    <source>
        <dbReference type="SAM" id="MobiDB-lite"/>
    </source>
</evidence>
<accession>A0A0N5DA38</accession>